<sequence length="121" mass="14275">YNSDPLLIMKLFERSRKNDPNYNKMSEDRKLLNYEITKKLELIKHQKNLKDFNEFLDLYLSNEKRIESLNKNDEDNNHGAEVDDNGTEQVISHNYQRHGTVKDISAGESRSEFWSSFSSSE</sequence>
<protein>
    <submittedName>
        <fullName evidence="2">Uncharacterized protein</fullName>
    </submittedName>
</protein>
<evidence type="ECO:0000313" key="2">
    <source>
        <dbReference type="EMBL" id="JAS63075.1"/>
    </source>
</evidence>
<dbReference type="EMBL" id="GECZ01006694">
    <property type="protein sequence ID" value="JAS63075.1"/>
    <property type="molecule type" value="Transcribed_RNA"/>
</dbReference>
<dbReference type="AlphaFoldDB" id="A0A1B6GKW0"/>
<reference evidence="2" key="1">
    <citation type="submission" date="2015-11" db="EMBL/GenBank/DDBJ databases">
        <title>De novo transcriptome assembly of four potential Pierce s Disease insect vectors from Arizona vineyards.</title>
        <authorList>
            <person name="Tassone E.E."/>
        </authorList>
    </citation>
    <scope>NUCLEOTIDE SEQUENCE</scope>
</reference>
<feature type="compositionally biased region" description="Basic and acidic residues" evidence="1">
    <location>
        <begin position="69"/>
        <end position="81"/>
    </location>
</feature>
<organism evidence="2">
    <name type="scientific">Cuerna arida</name>
    <dbReference type="NCBI Taxonomy" id="1464854"/>
    <lineage>
        <taxon>Eukaryota</taxon>
        <taxon>Metazoa</taxon>
        <taxon>Ecdysozoa</taxon>
        <taxon>Arthropoda</taxon>
        <taxon>Hexapoda</taxon>
        <taxon>Insecta</taxon>
        <taxon>Pterygota</taxon>
        <taxon>Neoptera</taxon>
        <taxon>Paraneoptera</taxon>
        <taxon>Hemiptera</taxon>
        <taxon>Auchenorrhyncha</taxon>
        <taxon>Membracoidea</taxon>
        <taxon>Cicadellidae</taxon>
        <taxon>Cicadellinae</taxon>
        <taxon>Proconiini</taxon>
        <taxon>Cuerna</taxon>
    </lineage>
</organism>
<evidence type="ECO:0000256" key="1">
    <source>
        <dbReference type="SAM" id="MobiDB-lite"/>
    </source>
</evidence>
<gene>
    <name evidence="2" type="ORF">g.45370</name>
</gene>
<feature type="non-terminal residue" evidence="2">
    <location>
        <position position="1"/>
    </location>
</feature>
<accession>A0A1B6GKW0</accession>
<feature type="region of interest" description="Disordered" evidence="1">
    <location>
        <begin position="69"/>
        <end position="110"/>
    </location>
</feature>
<proteinExistence type="predicted"/>
<feature type="non-terminal residue" evidence="2">
    <location>
        <position position="121"/>
    </location>
</feature>
<name>A0A1B6GKW0_9HEMI</name>